<keyword evidence="3" id="KW-1185">Reference proteome</keyword>
<evidence type="ECO:0000313" key="2">
    <source>
        <dbReference type="EMBL" id="OYO24306.1"/>
    </source>
</evidence>
<dbReference type="AlphaFoldDB" id="A0A255HAI2"/>
<keyword evidence="1" id="KW-0812">Transmembrane</keyword>
<feature type="transmembrane region" description="Helical" evidence="1">
    <location>
        <begin position="63"/>
        <end position="83"/>
    </location>
</feature>
<dbReference type="OrthoDB" id="9981982at2"/>
<reference evidence="2 3" key="1">
    <citation type="submission" date="2017-07" db="EMBL/GenBank/DDBJ databases">
        <title>Draft whole genome sequences of clinical Proprionibacteriaceae strains.</title>
        <authorList>
            <person name="Bernier A.-M."/>
            <person name="Bernard K."/>
            <person name="Domingo M.-C."/>
        </authorList>
    </citation>
    <scope>NUCLEOTIDE SEQUENCE [LARGE SCALE GENOMIC DNA]</scope>
    <source>
        <strain evidence="2 3">NML 130396</strain>
    </source>
</reference>
<gene>
    <name evidence="2" type="ORF">CGZ93_04175</name>
</gene>
<name>A0A255HAI2_9ACTN</name>
<proteinExistence type="predicted"/>
<dbReference type="EMBL" id="NMVQ01000004">
    <property type="protein sequence ID" value="OYO24306.1"/>
    <property type="molecule type" value="Genomic_DNA"/>
</dbReference>
<feature type="transmembrane region" description="Helical" evidence="1">
    <location>
        <begin position="37"/>
        <end position="57"/>
    </location>
</feature>
<accession>A0A255HAI2</accession>
<evidence type="ECO:0000313" key="3">
    <source>
        <dbReference type="Proteomes" id="UP000216311"/>
    </source>
</evidence>
<evidence type="ECO:0000256" key="1">
    <source>
        <dbReference type="SAM" id="Phobius"/>
    </source>
</evidence>
<dbReference type="Proteomes" id="UP000216311">
    <property type="component" value="Unassembled WGS sequence"/>
</dbReference>
<organism evidence="2 3">
    <name type="scientific">Enemella dayhoffiae</name>
    <dbReference type="NCBI Taxonomy" id="2016507"/>
    <lineage>
        <taxon>Bacteria</taxon>
        <taxon>Bacillati</taxon>
        <taxon>Actinomycetota</taxon>
        <taxon>Actinomycetes</taxon>
        <taxon>Propionibacteriales</taxon>
        <taxon>Propionibacteriaceae</taxon>
        <taxon>Enemella</taxon>
    </lineage>
</organism>
<keyword evidence="1" id="KW-0472">Membrane</keyword>
<sequence length="190" mass="21041">MSEGTIDPDGTLTLRFQTDPGREFAARLRHQVNPRTGIVCGLVFCAALFLVAVQLLFRVAPSVIALGLMAASVVVYLVAALRARAADGGGHRRKVVLDERGIAVADGQGNPRAYAWDRFTRWLEDDGEFVVVSRVPRQPVVALVLPTTGTDFDDELRDLLHAAIDPDDEPIEEAFTEMDWDEEPERRRET</sequence>
<protein>
    <recommendedName>
        <fullName evidence="4">YcxB family protein</fullName>
    </recommendedName>
</protein>
<comment type="caution">
    <text evidence="2">The sequence shown here is derived from an EMBL/GenBank/DDBJ whole genome shotgun (WGS) entry which is preliminary data.</text>
</comment>
<keyword evidence="1" id="KW-1133">Transmembrane helix</keyword>
<evidence type="ECO:0008006" key="4">
    <source>
        <dbReference type="Google" id="ProtNLM"/>
    </source>
</evidence>
<dbReference type="RefSeq" id="WP_094362895.1">
    <property type="nucleotide sequence ID" value="NZ_NMVQ01000004.1"/>
</dbReference>